<sequence>MSNRAAKEYAARVPGTTEEYLDGDAVAEIFDGKGEWAPTWAPIQFDEDGCLKNVFGAGTTAEGYFAPAGT</sequence>
<evidence type="ECO:0000313" key="1">
    <source>
        <dbReference type="EMBL" id="ORY31785.1"/>
    </source>
</evidence>
<evidence type="ECO:0000313" key="2">
    <source>
        <dbReference type="Proteomes" id="UP000193986"/>
    </source>
</evidence>
<dbReference type="InParanoid" id="A0A1Y2BCH2"/>
<proteinExistence type="predicted"/>
<dbReference type="AlphaFoldDB" id="A0A1Y2BCH2"/>
<gene>
    <name evidence="1" type="ORF">BCR39DRAFT_557978</name>
</gene>
<reference evidence="1 2" key="1">
    <citation type="submission" date="2016-07" db="EMBL/GenBank/DDBJ databases">
        <title>Pervasive Adenine N6-methylation of Active Genes in Fungi.</title>
        <authorList>
            <consortium name="DOE Joint Genome Institute"/>
            <person name="Mondo S.J."/>
            <person name="Dannebaum R.O."/>
            <person name="Kuo R.C."/>
            <person name="Labutti K."/>
            <person name="Haridas S."/>
            <person name="Kuo A."/>
            <person name="Salamov A."/>
            <person name="Ahrendt S.R."/>
            <person name="Lipzen A."/>
            <person name="Sullivan W."/>
            <person name="Andreopoulos W.B."/>
            <person name="Clum A."/>
            <person name="Lindquist E."/>
            <person name="Daum C."/>
            <person name="Ramamoorthy G.K."/>
            <person name="Gryganskyi A."/>
            <person name="Culley D."/>
            <person name="Magnuson J.K."/>
            <person name="James T.Y."/>
            <person name="O'Malley M.A."/>
            <person name="Stajich J.E."/>
            <person name="Spatafora J.W."/>
            <person name="Visel A."/>
            <person name="Grigoriev I.V."/>
        </authorList>
    </citation>
    <scope>NUCLEOTIDE SEQUENCE [LARGE SCALE GENOMIC DNA]</scope>
    <source>
        <strain evidence="1 2">68-887.2</strain>
    </source>
</reference>
<protein>
    <submittedName>
        <fullName evidence="1">Uncharacterized protein</fullName>
    </submittedName>
</protein>
<name>A0A1Y2BCH2_9TREE</name>
<keyword evidence="2" id="KW-1185">Reference proteome</keyword>
<organism evidence="1 2">
    <name type="scientific">Naematelia encephala</name>
    <dbReference type="NCBI Taxonomy" id="71784"/>
    <lineage>
        <taxon>Eukaryota</taxon>
        <taxon>Fungi</taxon>
        <taxon>Dikarya</taxon>
        <taxon>Basidiomycota</taxon>
        <taxon>Agaricomycotina</taxon>
        <taxon>Tremellomycetes</taxon>
        <taxon>Tremellales</taxon>
        <taxon>Naemateliaceae</taxon>
        <taxon>Naematelia</taxon>
    </lineage>
</organism>
<dbReference type="Proteomes" id="UP000193986">
    <property type="component" value="Unassembled WGS sequence"/>
</dbReference>
<accession>A0A1Y2BCH2</accession>
<dbReference type="EMBL" id="MCFC01000013">
    <property type="protein sequence ID" value="ORY31785.1"/>
    <property type="molecule type" value="Genomic_DNA"/>
</dbReference>
<comment type="caution">
    <text evidence="1">The sequence shown here is derived from an EMBL/GenBank/DDBJ whole genome shotgun (WGS) entry which is preliminary data.</text>
</comment>